<evidence type="ECO:0000256" key="2">
    <source>
        <dbReference type="ARBA" id="ARBA00022777"/>
    </source>
</evidence>
<dbReference type="RefSeq" id="WP_316777742.1">
    <property type="nucleotide sequence ID" value="NZ_JASMWN010000011.1"/>
</dbReference>
<name>A0ABU3VFV8_9RHOB</name>
<proteinExistence type="inferred from homology"/>
<dbReference type="Gene3D" id="3.40.367.20">
    <property type="match status" value="1"/>
</dbReference>
<sequence>MTGLVADVGGTNTRLALVDDARAIGPSARFANDEFGSFGSVLRAFARQKSLPVLDGVCIAVAGPVTSETARLTNRNWHFDKVEIAGLLPGLVPESVLLINDLAALGYALPALTGAQLVEIKPTTSDAEGNGQALVLGLGTGVNVCLGKSTRKAHVVIEAELGHVSLPNSVLEPLRAAIGSESAAFPSVEELFAGRGLSLLYQILSEGEQRAGQDILADYDAGVGGAVAETVDLMAGLLGHMARELVYMYQPFGGIHFAGGVARGILGSAARKLFLHRFETPGRFAEHASRVPIRLIIDDAAALTGAAQVIAEIPDVS</sequence>
<accession>A0ABU3VFV8</accession>
<keyword evidence="2" id="KW-0418">Kinase</keyword>
<dbReference type="EMBL" id="JASMWN010000011">
    <property type="protein sequence ID" value="MDU9005072.1"/>
    <property type="molecule type" value="Genomic_DNA"/>
</dbReference>
<evidence type="ECO:0000256" key="3">
    <source>
        <dbReference type="RuleBase" id="RU004046"/>
    </source>
</evidence>
<protein>
    <submittedName>
        <fullName evidence="4">ROK family protein</fullName>
    </submittedName>
</protein>
<dbReference type="CDD" id="cd24008">
    <property type="entry name" value="ASKHA_NBD_GLK"/>
    <property type="match status" value="1"/>
</dbReference>
<evidence type="ECO:0000256" key="1">
    <source>
        <dbReference type="ARBA" id="ARBA00022679"/>
    </source>
</evidence>
<reference evidence="5" key="1">
    <citation type="submission" date="2023-05" db="EMBL/GenBank/DDBJ databases">
        <title>Sedimentitalea sp. nov. JM2-8.</title>
        <authorList>
            <person name="Huang J."/>
        </authorList>
    </citation>
    <scope>NUCLEOTIDE SEQUENCE [LARGE SCALE GENOMIC DNA]</scope>
    <source>
        <strain evidence="5">KHS03</strain>
    </source>
</reference>
<organism evidence="4 5">
    <name type="scientific">Sedimentitalea todarodis</name>
    <dbReference type="NCBI Taxonomy" id="1631240"/>
    <lineage>
        <taxon>Bacteria</taxon>
        <taxon>Pseudomonadati</taxon>
        <taxon>Pseudomonadota</taxon>
        <taxon>Alphaproteobacteria</taxon>
        <taxon>Rhodobacterales</taxon>
        <taxon>Paracoccaceae</taxon>
        <taxon>Sedimentitalea</taxon>
    </lineage>
</organism>
<dbReference type="Pfam" id="PF02685">
    <property type="entry name" value="Glucokinase"/>
    <property type="match status" value="1"/>
</dbReference>
<comment type="similarity">
    <text evidence="3">Belongs to the bacterial glucokinase family.</text>
</comment>
<dbReference type="InterPro" id="IPR043129">
    <property type="entry name" value="ATPase_NBD"/>
</dbReference>
<dbReference type="PANTHER" id="PTHR47690">
    <property type="entry name" value="GLUCOKINASE"/>
    <property type="match status" value="1"/>
</dbReference>
<comment type="caution">
    <text evidence="4">The sequence shown here is derived from an EMBL/GenBank/DDBJ whole genome shotgun (WGS) entry which is preliminary data.</text>
</comment>
<gene>
    <name evidence="4" type="ORF">QO231_14580</name>
</gene>
<dbReference type="PANTHER" id="PTHR47690:SF1">
    <property type="entry name" value="GLUCOKINASE"/>
    <property type="match status" value="1"/>
</dbReference>
<evidence type="ECO:0000313" key="4">
    <source>
        <dbReference type="EMBL" id="MDU9005072.1"/>
    </source>
</evidence>
<dbReference type="InterPro" id="IPR003836">
    <property type="entry name" value="Glucokinase"/>
</dbReference>
<dbReference type="InterPro" id="IPR050201">
    <property type="entry name" value="Bacterial_glucokinase"/>
</dbReference>
<dbReference type="SUPFAM" id="SSF53067">
    <property type="entry name" value="Actin-like ATPase domain"/>
    <property type="match status" value="1"/>
</dbReference>
<keyword evidence="1" id="KW-0808">Transferase</keyword>
<dbReference type="Gene3D" id="3.30.420.40">
    <property type="match status" value="1"/>
</dbReference>
<evidence type="ECO:0000313" key="5">
    <source>
        <dbReference type="Proteomes" id="UP001255416"/>
    </source>
</evidence>
<dbReference type="Proteomes" id="UP001255416">
    <property type="component" value="Unassembled WGS sequence"/>
</dbReference>
<keyword evidence="5" id="KW-1185">Reference proteome</keyword>